<dbReference type="Proteomes" id="UP001159427">
    <property type="component" value="Unassembled WGS sequence"/>
</dbReference>
<evidence type="ECO:0000313" key="3">
    <source>
        <dbReference type="EMBL" id="CAH3016775.1"/>
    </source>
</evidence>
<comment type="caution">
    <text evidence="3">The sequence shown here is derived from an EMBL/GenBank/DDBJ whole genome shotgun (WGS) entry which is preliminary data.</text>
</comment>
<name>A0ABN8LMX2_9CNID</name>
<gene>
    <name evidence="3" type="ORF">PEVE_00032731</name>
</gene>
<dbReference type="InterPro" id="IPR036638">
    <property type="entry name" value="HLH_DNA-bd_sf"/>
</dbReference>
<evidence type="ECO:0000256" key="1">
    <source>
        <dbReference type="SAM" id="MobiDB-lite"/>
    </source>
</evidence>
<feature type="domain" description="BHLH" evidence="2">
    <location>
        <begin position="62"/>
        <end position="114"/>
    </location>
</feature>
<dbReference type="PROSITE" id="PS50888">
    <property type="entry name" value="BHLH"/>
    <property type="match status" value="1"/>
</dbReference>
<dbReference type="SMART" id="SM00353">
    <property type="entry name" value="HLH"/>
    <property type="match status" value="1"/>
</dbReference>
<evidence type="ECO:0000259" key="2">
    <source>
        <dbReference type="PROSITE" id="PS50888"/>
    </source>
</evidence>
<dbReference type="InterPro" id="IPR011598">
    <property type="entry name" value="bHLH_dom"/>
</dbReference>
<reference evidence="3 4" key="1">
    <citation type="submission" date="2022-05" db="EMBL/GenBank/DDBJ databases">
        <authorList>
            <consortium name="Genoscope - CEA"/>
            <person name="William W."/>
        </authorList>
    </citation>
    <scope>NUCLEOTIDE SEQUENCE [LARGE SCALE GENOMIC DNA]</scope>
</reference>
<dbReference type="SUPFAM" id="SSF47459">
    <property type="entry name" value="HLH, helix-loop-helix DNA-binding domain"/>
    <property type="match status" value="1"/>
</dbReference>
<keyword evidence="4" id="KW-1185">Reference proteome</keyword>
<dbReference type="Pfam" id="PF00010">
    <property type="entry name" value="HLH"/>
    <property type="match status" value="1"/>
</dbReference>
<accession>A0ABN8LMX2</accession>
<protein>
    <recommendedName>
        <fullName evidence="2">BHLH domain-containing protein</fullName>
    </recommendedName>
</protein>
<feature type="region of interest" description="Disordered" evidence="1">
    <location>
        <begin position="53"/>
        <end position="72"/>
    </location>
</feature>
<dbReference type="EMBL" id="CALNXI010000048">
    <property type="protein sequence ID" value="CAH3016775.1"/>
    <property type="molecule type" value="Genomic_DNA"/>
</dbReference>
<dbReference type="Gene3D" id="4.10.280.10">
    <property type="entry name" value="Helix-loop-helix DNA-binding domain"/>
    <property type="match status" value="1"/>
</dbReference>
<proteinExistence type="predicted"/>
<evidence type="ECO:0000313" key="4">
    <source>
        <dbReference type="Proteomes" id="UP001159427"/>
    </source>
</evidence>
<sequence>MEINRVFPEDCELLLLCKETKDFLFEGNEGAMSGPSINPDLCIEPPGVPDCQETKAAKSTTRKRKRNQVKDKLRTEAEQTAYKKLKQIIPSLRGCKRVTKLETIRQACLYIQKMQETLSSIRG</sequence>
<organism evidence="3 4">
    <name type="scientific">Porites evermanni</name>
    <dbReference type="NCBI Taxonomy" id="104178"/>
    <lineage>
        <taxon>Eukaryota</taxon>
        <taxon>Metazoa</taxon>
        <taxon>Cnidaria</taxon>
        <taxon>Anthozoa</taxon>
        <taxon>Hexacorallia</taxon>
        <taxon>Scleractinia</taxon>
        <taxon>Fungiina</taxon>
        <taxon>Poritidae</taxon>
        <taxon>Porites</taxon>
    </lineage>
</organism>